<comment type="caution">
    <text evidence="1">The sequence shown here is derived from an EMBL/GenBank/DDBJ whole genome shotgun (WGS) entry which is preliminary data.</text>
</comment>
<protein>
    <submittedName>
        <fullName evidence="1">Uncharacterized protein</fullName>
    </submittedName>
</protein>
<dbReference type="EMBL" id="VEVO01000009">
    <property type="protein sequence ID" value="KAF0036964.1"/>
    <property type="molecule type" value="Genomic_DNA"/>
</dbReference>
<gene>
    <name evidence="1" type="ORF">F2P81_009838</name>
</gene>
<evidence type="ECO:0000313" key="1">
    <source>
        <dbReference type="EMBL" id="KAF0036964.1"/>
    </source>
</evidence>
<dbReference type="Proteomes" id="UP000438429">
    <property type="component" value="Unassembled WGS sequence"/>
</dbReference>
<accession>A0A6A4T131</accession>
<organism evidence="1 2">
    <name type="scientific">Scophthalmus maximus</name>
    <name type="common">Turbot</name>
    <name type="synonym">Psetta maxima</name>
    <dbReference type="NCBI Taxonomy" id="52904"/>
    <lineage>
        <taxon>Eukaryota</taxon>
        <taxon>Metazoa</taxon>
        <taxon>Chordata</taxon>
        <taxon>Craniata</taxon>
        <taxon>Vertebrata</taxon>
        <taxon>Euteleostomi</taxon>
        <taxon>Actinopterygii</taxon>
        <taxon>Neopterygii</taxon>
        <taxon>Teleostei</taxon>
        <taxon>Neoteleostei</taxon>
        <taxon>Acanthomorphata</taxon>
        <taxon>Carangaria</taxon>
        <taxon>Pleuronectiformes</taxon>
        <taxon>Pleuronectoidei</taxon>
        <taxon>Scophthalmidae</taxon>
        <taxon>Scophthalmus</taxon>
    </lineage>
</organism>
<proteinExistence type="predicted"/>
<name>A0A6A4T131_SCOMX</name>
<evidence type="ECO:0000313" key="2">
    <source>
        <dbReference type="Proteomes" id="UP000438429"/>
    </source>
</evidence>
<dbReference type="AlphaFoldDB" id="A0A6A4T131"/>
<sequence length="81" mass="9064">MAAGLEHAFLKERTELTDSVFGPVGAERRAAGRRHHPEHAPQEYDQLLTTCAERLSARGVPLYDFPFRTSQQILNAPPAKH</sequence>
<reference evidence="1 2" key="1">
    <citation type="submission" date="2019-06" db="EMBL/GenBank/DDBJ databases">
        <title>Draft genomes of female and male turbot (Scophthalmus maximus).</title>
        <authorList>
            <person name="Xu H."/>
            <person name="Xu X.-W."/>
            <person name="Shao C."/>
            <person name="Chen S."/>
        </authorList>
    </citation>
    <scope>NUCLEOTIDE SEQUENCE [LARGE SCALE GENOMIC DNA]</scope>
    <source>
        <strain evidence="1">Ysfricsl-2016a</strain>
        <tissue evidence="1">Blood</tissue>
    </source>
</reference>